<dbReference type="GeneID" id="8825932"/>
<evidence type="ECO:0000313" key="4">
    <source>
        <dbReference type="Proteomes" id="UP000001879"/>
    </source>
</evidence>
<keyword evidence="1" id="KW-0472">Membrane</keyword>
<feature type="transmembrane region" description="Helical" evidence="1">
    <location>
        <begin position="162"/>
        <end position="181"/>
    </location>
</feature>
<dbReference type="eggNOG" id="arCOG12066">
    <property type="taxonomic scope" value="Archaea"/>
</dbReference>
<dbReference type="EMBL" id="CP001932">
    <property type="protein sequence ID" value="ADD06624.1"/>
    <property type="molecule type" value="Genomic_DNA"/>
</dbReference>
<name>D3SR68_NATMM</name>
<keyword evidence="1" id="KW-1133">Transmembrane helix</keyword>
<dbReference type="PATRIC" id="fig|547559.17.peg.964"/>
<organism evidence="2 4">
    <name type="scientific">Natrialba magadii (strain ATCC 43099 / DSM 3394 / CCM 3739 / CIP 104546 / IAM 13178 / JCM 8861 / NBRC 102185 / NCIMB 2190 / MS3)</name>
    <name type="common">Natronobacterium magadii</name>
    <dbReference type="NCBI Taxonomy" id="547559"/>
    <lineage>
        <taxon>Archaea</taxon>
        <taxon>Methanobacteriati</taxon>
        <taxon>Methanobacteriota</taxon>
        <taxon>Stenosarchaea group</taxon>
        <taxon>Halobacteria</taxon>
        <taxon>Halobacteriales</taxon>
        <taxon>Natrialbaceae</taxon>
        <taxon>Natrialba</taxon>
    </lineage>
</organism>
<gene>
    <name evidence="2" type="ordered locus">Nmag_3072</name>
    <name evidence="3" type="ORF">C500_05038</name>
</gene>
<evidence type="ECO:0000313" key="3">
    <source>
        <dbReference type="EMBL" id="ELY31915.1"/>
    </source>
</evidence>
<proteinExistence type="predicted"/>
<protein>
    <submittedName>
        <fullName evidence="2">Uncharacterized protein</fullName>
    </submittedName>
</protein>
<dbReference type="OrthoDB" id="169801at2157"/>
<feature type="transmembrane region" description="Helical" evidence="1">
    <location>
        <begin position="218"/>
        <end position="239"/>
    </location>
</feature>
<dbReference type="RefSeq" id="WP_004214659.1">
    <property type="nucleotide sequence ID" value="NC_013922.1"/>
</dbReference>
<evidence type="ECO:0000256" key="1">
    <source>
        <dbReference type="SAM" id="Phobius"/>
    </source>
</evidence>
<dbReference type="EMBL" id="AOHS01000023">
    <property type="protein sequence ID" value="ELY31915.1"/>
    <property type="molecule type" value="Genomic_DNA"/>
</dbReference>
<reference evidence="2" key="4">
    <citation type="submission" date="2016-09" db="EMBL/GenBank/DDBJ databases">
        <authorList>
            <person name="Pfeiffer F."/>
        </authorList>
    </citation>
    <scope>NUCLEOTIDE SEQUENCE</scope>
    <source>
        <strain evidence="2">ATCC 43099</strain>
    </source>
</reference>
<dbReference type="STRING" id="547559.Nmag_3072"/>
<accession>D3SR68</accession>
<dbReference type="KEGG" id="nmg:Nmag_3072"/>
<sequence length="250" mass="26950">MTVRWSILTLLLLGISLAFVGVGLSDSAYASPYEDPSEYPHYIAPESTATFETHVDDANRDEPIPVDEFSPLAQEFIERTLEEGTNSGATQGEVPYWEPNVCTDVVIYCADGYEAPPSSFEYHDAENGAVLFEDGDEVFLLLTYDASQDSGTPWHFDDWFEGVVPALTLFLPALGLGAFAVKTQPSTRTTVRVSGFGIALLLLALGTPYFVMAGVSRTVLVFVGILGSAVFLAFLGQLVRRSAGSSPTSA</sequence>
<dbReference type="Proteomes" id="UP000001879">
    <property type="component" value="Chromosome"/>
</dbReference>
<evidence type="ECO:0000313" key="5">
    <source>
        <dbReference type="Proteomes" id="UP000011543"/>
    </source>
</evidence>
<reference evidence="4" key="1">
    <citation type="submission" date="2010-02" db="EMBL/GenBank/DDBJ databases">
        <title>Complete sequence of chromosome of Natrialba magadii ATCC 43099.</title>
        <authorList>
            <consortium name="US DOE Joint Genome Institute"/>
            <person name="Lucas S."/>
            <person name="Copeland A."/>
            <person name="Lapidus A."/>
            <person name="Cheng J.-F."/>
            <person name="Bruce D."/>
            <person name="Goodwin L."/>
            <person name="Pitluck S."/>
            <person name="Davenport K."/>
            <person name="Saunders E."/>
            <person name="Detter J.C."/>
            <person name="Han C."/>
            <person name="Tapia R."/>
            <person name="Land M."/>
            <person name="Hauser L."/>
            <person name="Kyrpides N."/>
            <person name="Mikhailova N."/>
            <person name="De Castro R.E."/>
            <person name="Maupin-Furlow J.A."/>
            <person name="Woyke T."/>
        </authorList>
    </citation>
    <scope>NUCLEOTIDE SEQUENCE [LARGE SCALE GENOMIC DNA]</scope>
    <source>
        <strain evidence="4">ATCC 43099 / DSM 3394 / CCM 3739 / CIP 104546 / IAM 13178 / JCM 8861 / NBRC 102185 / NCIMB 2190 / MS3</strain>
    </source>
</reference>
<feature type="transmembrane region" description="Helical" evidence="1">
    <location>
        <begin position="193"/>
        <end position="212"/>
    </location>
</feature>
<reference evidence="3 5" key="3">
    <citation type="journal article" date="2014" name="PLoS Genet.">
        <title>Phylogenetically driven sequencing of extremely halophilic archaea reveals strategies for static and dynamic osmo-response.</title>
        <authorList>
            <person name="Becker E.A."/>
            <person name="Seitzer P.M."/>
            <person name="Tritt A."/>
            <person name="Larsen D."/>
            <person name="Krusor M."/>
            <person name="Yao A.I."/>
            <person name="Wu D."/>
            <person name="Madern D."/>
            <person name="Eisen J.A."/>
            <person name="Darling A.E."/>
            <person name="Facciotti M.T."/>
        </authorList>
    </citation>
    <scope>NUCLEOTIDE SEQUENCE [LARGE SCALE GENOMIC DNA]</scope>
    <source>
        <strain evidence="5">ATCC 43099 / DSM 3394 / CCM 3739 / CIP 104546 / IAM 13178 / JCM 8861 / NBRC 102185 / NCIMB 2190 / MS3</strain>
        <strain evidence="3">MS-3</strain>
    </source>
</reference>
<evidence type="ECO:0000313" key="2">
    <source>
        <dbReference type="EMBL" id="ADD06624.1"/>
    </source>
</evidence>
<dbReference type="PaxDb" id="547559-Nmag_3072"/>
<dbReference type="Proteomes" id="UP000011543">
    <property type="component" value="Unassembled WGS sequence"/>
</dbReference>
<dbReference type="HOGENOM" id="CLU_1109526_0_0_2"/>
<dbReference type="AlphaFoldDB" id="D3SR68"/>
<reference evidence="2 4" key="2">
    <citation type="journal article" date="2012" name="BMC Genomics">
        <title>A comparative genomics perspective on the genetic content of the alkaliphilic haloarchaeon Natrialba magadii ATCC 43099T.</title>
        <authorList>
            <person name="Siddaramappa S."/>
            <person name="Challacombe J.F."/>
            <person name="Decastro R.E."/>
            <person name="Pfeiffer F."/>
            <person name="Sastre D.E."/>
            <person name="Gimenez M.I."/>
            <person name="Paggi R.A."/>
            <person name="Detter J.C."/>
            <person name="Davenport K.W."/>
            <person name="Goodwin L.A."/>
            <person name="Kyrpides N."/>
            <person name="Tapia R."/>
            <person name="Pitluck S."/>
            <person name="Lucas S."/>
            <person name="Woyke T."/>
            <person name="Maupin-Furlow J.A."/>
        </authorList>
    </citation>
    <scope>NUCLEOTIDE SEQUENCE [LARGE SCALE GENOMIC DNA]</scope>
    <source>
        <strain evidence="2">ATCC 43099</strain>
        <strain evidence="4">ATCC 43099 / DSM 3394 / CCM 3739 / CIP 104546 / IAM 13178 / JCM 8861 / NBRC 102185 / NCIMB 2190 / MS3</strain>
    </source>
</reference>
<keyword evidence="4" id="KW-1185">Reference proteome</keyword>
<keyword evidence="1" id="KW-0812">Transmembrane</keyword>